<evidence type="ECO:0000256" key="1">
    <source>
        <dbReference type="SAM" id="MobiDB-lite"/>
    </source>
</evidence>
<dbReference type="EMBL" id="CYKH01001944">
    <property type="protein sequence ID" value="CUG91614.1"/>
    <property type="molecule type" value="Genomic_DNA"/>
</dbReference>
<feature type="region of interest" description="Disordered" evidence="1">
    <location>
        <begin position="1"/>
        <end position="22"/>
    </location>
</feature>
<dbReference type="InterPro" id="IPR023214">
    <property type="entry name" value="HAD_sf"/>
</dbReference>
<feature type="region of interest" description="Disordered" evidence="1">
    <location>
        <begin position="1270"/>
        <end position="1289"/>
    </location>
</feature>
<dbReference type="Gene3D" id="2.60.420.10">
    <property type="entry name" value="Maltose phosphorylase, domain 3"/>
    <property type="match status" value="1"/>
</dbReference>
<dbReference type="Pfam" id="PF03633">
    <property type="entry name" value="Glyco_hydro_65C"/>
    <property type="match status" value="1"/>
</dbReference>
<keyword evidence="4" id="KW-0378">Hydrolase</keyword>
<dbReference type="VEuPathDB" id="TriTrypDB:BSAL_32965"/>
<feature type="compositionally biased region" description="Polar residues" evidence="1">
    <location>
        <begin position="1"/>
        <end position="12"/>
    </location>
</feature>
<gene>
    <name evidence="4" type="ORF">BSAL_32965</name>
</gene>
<reference evidence="5" key="1">
    <citation type="submission" date="2015-09" db="EMBL/GenBank/DDBJ databases">
        <authorList>
            <consortium name="Pathogen Informatics"/>
        </authorList>
    </citation>
    <scope>NUCLEOTIDE SEQUENCE [LARGE SCALE GENOMIC DNA]</scope>
    <source>
        <strain evidence="5">Lake Konstanz</strain>
    </source>
</reference>
<dbReference type="InterPro" id="IPR012341">
    <property type="entry name" value="6hp_glycosidase-like_sf"/>
</dbReference>
<dbReference type="Gene3D" id="1.50.10.10">
    <property type="match status" value="2"/>
</dbReference>
<dbReference type="InterPro" id="IPR023198">
    <property type="entry name" value="PGP-like_dom2"/>
</dbReference>
<feature type="region of interest" description="Disordered" evidence="1">
    <location>
        <begin position="466"/>
        <end position="505"/>
    </location>
</feature>
<evidence type="ECO:0000259" key="2">
    <source>
        <dbReference type="Pfam" id="PF03632"/>
    </source>
</evidence>
<dbReference type="Pfam" id="PF03632">
    <property type="entry name" value="Glyco_hydro_65m"/>
    <property type="match status" value="2"/>
</dbReference>
<dbReference type="InterPro" id="IPR008928">
    <property type="entry name" value="6-hairpin_glycosidase_sf"/>
</dbReference>
<dbReference type="SUPFAM" id="SSF56784">
    <property type="entry name" value="HAD-like"/>
    <property type="match status" value="1"/>
</dbReference>
<feature type="domain" description="Glycoside hydrolase family 65 central catalytic" evidence="2">
    <location>
        <begin position="555"/>
        <end position="711"/>
    </location>
</feature>
<feature type="domain" description="Glycoside hydrolase family 65 C-terminal" evidence="3">
    <location>
        <begin position="951"/>
        <end position="1008"/>
    </location>
</feature>
<name>A0A0S4JN81_BODSA</name>
<organism evidence="4 5">
    <name type="scientific">Bodo saltans</name>
    <name type="common">Flagellated protozoan</name>
    <dbReference type="NCBI Taxonomy" id="75058"/>
    <lineage>
        <taxon>Eukaryota</taxon>
        <taxon>Discoba</taxon>
        <taxon>Euglenozoa</taxon>
        <taxon>Kinetoplastea</taxon>
        <taxon>Metakinetoplastina</taxon>
        <taxon>Eubodonida</taxon>
        <taxon>Bodonidae</taxon>
        <taxon>Bodo</taxon>
    </lineage>
</organism>
<keyword evidence="5" id="KW-1185">Reference proteome</keyword>
<dbReference type="OrthoDB" id="276388at2759"/>
<dbReference type="Gene3D" id="3.40.50.1000">
    <property type="entry name" value="HAD superfamily/HAD-like"/>
    <property type="match status" value="1"/>
</dbReference>
<protein>
    <submittedName>
        <fullName evidence="4">Glycoside hydrolase, putative</fullName>
    </submittedName>
</protein>
<sequence>MVVPGHNTTQAPHRSPGDLSREYNIPARPTFVLGAAHSAPTRLPPSPATESVFPSVAPQQDGDSTHQPHHDDEGWCIVQNPANTTYDVSPTVLDNIMGSTNGVLGVKHRSETQTAVCRSYVKMNRVYHNVPLTQELRSVALPKCDEVGGVICAVDINVCVNGEFCNLLEMTHRSLSMKDASYRSQCVISTFNGDLSFMMEYQRFTSLTRVSDWIASVKYSDFTFSDDHPAGYRMQLTAIAEIRVLKDHWHVHEGSTASSFMIESHSSHVEVASQSWAECAVYSATAPTATTVSSSSVFTSPHGGTSRPIPAATSPSGATGLTRRLVPPTVGADSYRRHNHKGPQEQFHGADHNFTVFSSTSDCDANAASSQEEEDTAAHNQQHYWIALRKFDVEVTKGAEPRAVEMTLVCRHSRPGEEAGRETPTSAGGVFDVVTDVHAHKVQLLTQQRALLNEFWDSFDMTVSEDEDAGANSTTSHDAAAASPTTASNSLTPRSPLPKDPESSTGRLTASLRYAAFTSFCAGAGAHHGIAANALSSPGIAMQLNLQHYLYHGTFYIFNAPRAAQRLMRHLVEMLPHARAHARRMSLTKGALFPHSTISGEECGSYFLTKSPRFHINADLAYVVFLYLEGVGDIIEQQERLDLLELLLEMGRVWLEIGEWQEHHTAFRIDEVSGPDEYGGLVDGNFYTFLAVKKQLNQTTQLVRRLLRNTQGATLEDFACVRESSAFFEDTTTLATTGTMVSNAASVPLCSHCLHAANVSGGVFGAGGGGTASTYPSAKQVREVLDRVEMSDEELLELQRAADAIVLPRDDRTGVYFAHEHFDTLKTWTGGDLSYPLYLNYHPLVVYRHKLCEIPEVLLGMLIYPSGFEQSDIQRNLMYYEPLCTHDTPESLAVIAATRFRAFGDTGKGLGPLEALAQLDLDNITYTAEEGLHLSAMSASWMAVVFGIGGLRVVDGSLHMSPSLPVGVDHANFTVQWRGAVVRVAISSKEVIYELLRGASFRLIHQDHTRVHLHEARANVFPEQRQVVIPRTLTQQMTAHFDGVIFTIESLVENLLDINFEAWSRVLNTYFENESHARGVHIKPFTIAEYIQVMVYQEETGSANFSGLQKVLASRDMNLELGNASDMELVVTRYGLANAKVEELRELLRERELRLVPGVLDLLMDLKSLGLRVALVSYTRSMYDALHQLPHAVSELFTTMIDGTEARGKRLRGRPHTDLFLRAAKKMHVPAERCIVCASQLDRGYKVEDLKEFLMFLDVEEPRSAELRLQSSGNAAMSSSGNGARSSTWMDIGSPNSGSHYVMKIGRGKMPRSTAELEDAILAASTRRTNSNRTLRQ</sequence>
<feature type="compositionally biased region" description="Low complexity" evidence="1">
    <location>
        <begin position="1271"/>
        <end position="1287"/>
    </location>
</feature>
<dbReference type="OMA" id="RFHVNAE"/>
<dbReference type="SUPFAM" id="SSF48208">
    <property type="entry name" value="Six-hairpin glycosidases"/>
    <property type="match status" value="1"/>
</dbReference>
<dbReference type="PANTHER" id="PTHR11051">
    <property type="entry name" value="GLYCOSYL HYDROLASE-RELATED"/>
    <property type="match status" value="1"/>
</dbReference>
<dbReference type="GO" id="GO:0005975">
    <property type="term" value="P:carbohydrate metabolic process"/>
    <property type="evidence" value="ECO:0007669"/>
    <property type="project" value="InterPro"/>
</dbReference>
<feature type="domain" description="Glycoside hydrolase family 65 central catalytic" evidence="2">
    <location>
        <begin position="779"/>
        <end position="942"/>
    </location>
</feature>
<dbReference type="GO" id="GO:0004553">
    <property type="term" value="F:hydrolase activity, hydrolyzing O-glycosyl compounds"/>
    <property type="evidence" value="ECO:0007669"/>
    <property type="project" value="TreeGrafter"/>
</dbReference>
<dbReference type="InterPro" id="IPR036412">
    <property type="entry name" value="HAD-like_sf"/>
</dbReference>
<dbReference type="Proteomes" id="UP000051952">
    <property type="component" value="Unassembled WGS sequence"/>
</dbReference>
<dbReference type="Gene3D" id="1.10.150.240">
    <property type="entry name" value="Putative phosphatase, domain 2"/>
    <property type="match status" value="1"/>
</dbReference>
<dbReference type="InterPro" id="IPR005194">
    <property type="entry name" value="Glyco_hydro_65_C"/>
</dbReference>
<feature type="region of interest" description="Disordered" evidence="1">
    <location>
        <begin position="293"/>
        <end position="332"/>
    </location>
</feature>
<evidence type="ECO:0000259" key="3">
    <source>
        <dbReference type="Pfam" id="PF03633"/>
    </source>
</evidence>
<dbReference type="PANTHER" id="PTHR11051:SF15">
    <property type="entry name" value="GLYCOSYL HYDROLASE"/>
    <property type="match status" value="1"/>
</dbReference>
<evidence type="ECO:0000313" key="4">
    <source>
        <dbReference type="EMBL" id="CUG91614.1"/>
    </source>
</evidence>
<accession>A0A0S4JN81</accession>
<feature type="region of interest" description="Disordered" evidence="1">
    <location>
        <begin position="37"/>
        <end position="71"/>
    </location>
</feature>
<evidence type="ECO:0000313" key="5">
    <source>
        <dbReference type="Proteomes" id="UP000051952"/>
    </source>
</evidence>
<feature type="compositionally biased region" description="Low complexity" evidence="1">
    <location>
        <begin position="473"/>
        <end position="492"/>
    </location>
</feature>
<dbReference type="InterPro" id="IPR005195">
    <property type="entry name" value="Glyco_hydro_65_M"/>
</dbReference>
<proteinExistence type="predicted"/>
<dbReference type="Pfam" id="PF00702">
    <property type="entry name" value="Hydrolase"/>
    <property type="match status" value="1"/>
</dbReference>